<dbReference type="AlphaFoldDB" id="A0A1C7IJ28"/>
<dbReference type="Proteomes" id="UP000092574">
    <property type="component" value="Chromosome"/>
</dbReference>
<dbReference type="PANTHER" id="PTHR18964">
    <property type="entry name" value="ROK (REPRESSOR, ORF, KINASE) FAMILY"/>
    <property type="match status" value="1"/>
</dbReference>
<organism evidence="2 3">
    <name type="scientific">Blautia pseudococcoides</name>
    <dbReference type="NCBI Taxonomy" id="1796616"/>
    <lineage>
        <taxon>Bacteria</taxon>
        <taxon>Bacillati</taxon>
        <taxon>Bacillota</taxon>
        <taxon>Clostridia</taxon>
        <taxon>Lachnospirales</taxon>
        <taxon>Lachnospiraceae</taxon>
        <taxon>Blautia</taxon>
    </lineage>
</organism>
<dbReference type="STRING" id="1796616.A4V09_23130"/>
<reference evidence="2" key="1">
    <citation type="submission" date="2017-04" db="EMBL/GenBank/DDBJ databases">
        <title>Complete Genome Sequences of Twelve Strains of a Stable Defined Moderately Diverse Mouse Microbiota 2 (sDMDMm2).</title>
        <authorList>
            <person name="Uchimura Y."/>
            <person name="Wyss M."/>
            <person name="Brugiroux S."/>
            <person name="Limenitakis J.P."/>
            <person name="Stecher B."/>
            <person name="McCoy K.D."/>
            <person name="Macpherson A.J."/>
        </authorList>
    </citation>
    <scope>NUCLEOTIDE SEQUENCE</scope>
    <source>
        <strain evidence="2">YL58</strain>
    </source>
</reference>
<name>A0A1C7IJ28_9FIRM</name>
<dbReference type="Gene3D" id="3.30.420.40">
    <property type="match status" value="2"/>
</dbReference>
<sequence>MKDDYVIGIDIGGTKCAVVLGEAGKADEDCRVLDKVCFATEAKRGPDCVIRDLFGAVRALLGKNHIWKERLQAIGISCGGPLDHIKGVVKNPPNLYGWDNIPIVDIMEKEFQVPAYIQNDANACALAEWKFGAARGYQHVIFLTYGTGMGAGLILDGKLYNGANNMAGEVGHVRMTESGPVGFGKSGSFEGFCSGGGIAQIARMKVLEKLQIGERPSFCQSFEQIEELSAKTVALAAKSGDPLALDIYKTSGYYLGRGLAILIDILNPEIIVLGSVYERSEDLLWPCAQRVIEQEALAISREGCRIVPAKLGNKIGDYAALSVGIQGGKNGQRVCSV</sequence>
<dbReference type="EMBL" id="CP015405">
    <property type="protein sequence ID" value="ANU78389.1"/>
    <property type="molecule type" value="Genomic_DNA"/>
</dbReference>
<keyword evidence="3" id="KW-1185">Reference proteome</keyword>
<dbReference type="KEGG" id="byl:A4V09_23130"/>
<dbReference type="PANTHER" id="PTHR18964:SF149">
    <property type="entry name" value="BIFUNCTIONAL UDP-N-ACETYLGLUCOSAMINE 2-EPIMERASE_N-ACETYLMANNOSAMINE KINASE"/>
    <property type="match status" value="1"/>
</dbReference>
<comment type="similarity">
    <text evidence="1">Belongs to the ROK (NagC/XylR) family.</text>
</comment>
<dbReference type="OrthoDB" id="9810372at2"/>
<dbReference type="SUPFAM" id="SSF53067">
    <property type="entry name" value="Actin-like ATPase domain"/>
    <property type="match status" value="1"/>
</dbReference>
<gene>
    <name evidence="2" type="ORF">A4V09_23130</name>
</gene>
<dbReference type="CDD" id="cd23763">
    <property type="entry name" value="ASKHA_ATPase_ROK"/>
    <property type="match status" value="1"/>
</dbReference>
<evidence type="ECO:0000256" key="1">
    <source>
        <dbReference type="ARBA" id="ARBA00006479"/>
    </source>
</evidence>
<protein>
    <submittedName>
        <fullName evidence="2">Sugar kinase</fullName>
    </submittedName>
</protein>
<accession>A0A1C7IJ28</accession>
<dbReference type="InterPro" id="IPR000600">
    <property type="entry name" value="ROK"/>
</dbReference>
<evidence type="ECO:0000313" key="3">
    <source>
        <dbReference type="Proteomes" id="UP000092574"/>
    </source>
</evidence>
<dbReference type="GO" id="GO:0016301">
    <property type="term" value="F:kinase activity"/>
    <property type="evidence" value="ECO:0007669"/>
    <property type="project" value="UniProtKB-KW"/>
</dbReference>
<dbReference type="InterPro" id="IPR043129">
    <property type="entry name" value="ATPase_NBD"/>
</dbReference>
<proteinExistence type="inferred from homology"/>
<dbReference type="Pfam" id="PF00480">
    <property type="entry name" value="ROK"/>
    <property type="match status" value="1"/>
</dbReference>
<dbReference type="RefSeq" id="WP_065544472.1">
    <property type="nucleotide sequence ID" value="NZ_CP015405.2"/>
</dbReference>
<evidence type="ECO:0000313" key="2">
    <source>
        <dbReference type="EMBL" id="ANU78389.1"/>
    </source>
</evidence>
<keyword evidence="2" id="KW-0418">Kinase</keyword>
<keyword evidence="2" id="KW-0808">Transferase</keyword>